<name>A0A6L8T615_9FIRM</name>
<dbReference type="SMART" id="SM00507">
    <property type="entry name" value="HNHc"/>
    <property type="match status" value="1"/>
</dbReference>
<dbReference type="GO" id="GO:0008270">
    <property type="term" value="F:zinc ion binding"/>
    <property type="evidence" value="ECO:0007669"/>
    <property type="project" value="InterPro"/>
</dbReference>
<dbReference type="Pfam" id="PF01844">
    <property type="entry name" value="HNH"/>
    <property type="match status" value="1"/>
</dbReference>
<dbReference type="PANTHER" id="PTHR33877">
    <property type="entry name" value="SLL1193 PROTEIN"/>
    <property type="match status" value="1"/>
</dbReference>
<dbReference type="InterPro" id="IPR025938">
    <property type="entry name" value="RRXRR_dom"/>
</dbReference>
<comment type="caution">
    <text evidence="2">The sequence shown here is derived from an EMBL/GenBank/DDBJ whole genome shotgun (WGS) entry which is preliminary data.</text>
</comment>
<dbReference type="PANTHER" id="PTHR33877:SF2">
    <property type="entry name" value="OS07G0170200 PROTEIN"/>
    <property type="match status" value="1"/>
</dbReference>
<dbReference type="EMBL" id="WWVQ01000061">
    <property type="protein sequence ID" value="MZL34950.1"/>
    <property type="molecule type" value="Genomic_DNA"/>
</dbReference>
<dbReference type="InterPro" id="IPR052892">
    <property type="entry name" value="NA-targeting_endonuclease"/>
</dbReference>
<dbReference type="Gene3D" id="1.10.30.50">
    <property type="match status" value="1"/>
</dbReference>
<feature type="domain" description="HNH nuclease" evidence="1">
    <location>
        <begin position="197"/>
        <end position="250"/>
    </location>
</feature>
<sequence>MIIALDKYKRPLGFLTERRCRILMERKRAVLYRVFPTVVILMDVDARTIPDLPSFRIKIDPGSKYTGIAIIRNDTDEFVYAMQIEHRGDAVRAALNKRKNARRNRRSRETGYRRAKWGNRCLSEKDKRSYDSSREDGWLPPSIRSAADNVISWVRRLGRWINLTECSFEAVRFDTQLMEDPDIEGEEYQHGTLFGLEIKEYLMEKFGHTCQYCGGKSGDPVLEWEHMRPKSRGGSDRVKNALLSCSSCNKDKGNRTPEEWLEQIKARLPREKGKRKELDEERVKLIQKVIDGKPQGSALRYAAWVSSSRRYLEKALFGIFGDVECSSGGRTKYNRTELGYPKEHHYDALCVGTVPEKGYHDRTNGYYLYAKAAGRGTRLRGHLNKCGVIATKWTDRKKGFFGFQTGDIVVAEVPHKTPKPYKYEGRFVGRVMVRATGSFDIKTTDGKLVTVKEQYCRLLQANSGYHYTMKRAIPLGH</sequence>
<keyword evidence="2" id="KW-0255">Endonuclease</keyword>
<dbReference type="NCBIfam" id="NF040563">
    <property type="entry name" value="guided_IscB"/>
    <property type="match status" value="1"/>
</dbReference>
<proteinExistence type="predicted"/>
<dbReference type="InterPro" id="IPR003615">
    <property type="entry name" value="HNH_nuc"/>
</dbReference>
<dbReference type="GO" id="GO:0004519">
    <property type="term" value="F:endonuclease activity"/>
    <property type="evidence" value="ECO:0007669"/>
    <property type="project" value="UniProtKB-KW"/>
</dbReference>
<dbReference type="Pfam" id="PF14239">
    <property type="entry name" value="RRXRR"/>
    <property type="match status" value="1"/>
</dbReference>
<gene>
    <name evidence="2" type="ORF">GT728_17605</name>
</gene>
<evidence type="ECO:0000313" key="3">
    <source>
        <dbReference type="Proteomes" id="UP000477285"/>
    </source>
</evidence>
<keyword evidence="2" id="KW-0378">Hydrolase</keyword>
<accession>A0A6L8T615</accession>
<evidence type="ECO:0000313" key="2">
    <source>
        <dbReference type="EMBL" id="MZL34950.1"/>
    </source>
</evidence>
<evidence type="ECO:0000259" key="1">
    <source>
        <dbReference type="SMART" id="SM00507"/>
    </source>
</evidence>
<dbReference type="Proteomes" id="UP000477285">
    <property type="component" value="Unassembled WGS sequence"/>
</dbReference>
<organism evidence="2 3">
    <name type="scientific">Blautia wexlerae</name>
    <dbReference type="NCBI Taxonomy" id="418240"/>
    <lineage>
        <taxon>Bacteria</taxon>
        <taxon>Bacillati</taxon>
        <taxon>Bacillota</taxon>
        <taxon>Clostridia</taxon>
        <taxon>Lachnospirales</taxon>
        <taxon>Lachnospiraceae</taxon>
        <taxon>Blautia</taxon>
    </lineage>
</organism>
<protein>
    <submittedName>
        <fullName evidence="2">HNH endonuclease</fullName>
    </submittedName>
</protein>
<dbReference type="AlphaFoldDB" id="A0A6L8T615"/>
<dbReference type="CDD" id="cd00085">
    <property type="entry name" value="HNHc"/>
    <property type="match status" value="1"/>
</dbReference>
<dbReference type="InterPro" id="IPR047693">
    <property type="entry name" value="RNA-guided_IscB-like"/>
</dbReference>
<reference evidence="2 3" key="1">
    <citation type="journal article" date="2019" name="Nat. Med.">
        <title>A library of human gut bacterial isolates paired with longitudinal multiomics data enables mechanistic microbiome research.</title>
        <authorList>
            <person name="Poyet M."/>
            <person name="Groussin M."/>
            <person name="Gibbons S.M."/>
            <person name="Avila-Pacheco J."/>
            <person name="Jiang X."/>
            <person name="Kearney S.M."/>
            <person name="Perrotta A.R."/>
            <person name="Berdy B."/>
            <person name="Zhao S."/>
            <person name="Lieberman T.D."/>
            <person name="Swanson P.K."/>
            <person name="Smith M."/>
            <person name="Roesemann S."/>
            <person name="Alexander J.E."/>
            <person name="Rich S.A."/>
            <person name="Livny J."/>
            <person name="Vlamakis H."/>
            <person name="Clish C."/>
            <person name="Bullock K."/>
            <person name="Deik A."/>
            <person name="Scott J."/>
            <person name="Pierce K.A."/>
            <person name="Xavier R.J."/>
            <person name="Alm E.J."/>
        </authorList>
    </citation>
    <scope>NUCLEOTIDE SEQUENCE [LARGE SCALE GENOMIC DNA]</scope>
    <source>
        <strain evidence="2 3">BIOML-A1</strain>
    </source>
</reference>
<keyword evidence="2" id="KW-0540">Nuclease</keyword>
<dbReference type="InterPro" id="IPR002711">
    <property type="entry name" value="HNH"/>
</dbReference>
<dbReference type="RefSeq" id="WP_161234215.1">
    <property type="nucleotide sequence ID" value="NZ_JBCOSN010000196.1"/>
</dbReference>
<dbReference type="GO" id="GO:0003676">
    <property type="term" value="F:nucleic acid binding"/>
    <property type="evidence" value="ECO:0007669"/>
    <property type="project" value="InterPro"/>
</dbReference>